<accession>A0AB33K1R8</accession>
<proteinExistence type="predicted"/>
<dbReference type="GO" id="GO:0016491">
    <property type="term" value="F:oxidoreductase activity"/>
    <property type="evidence" value="ECO:0007669"/>
    <property type="project" value="InterPro"/>
</dbReference>
<protein>
    <submittedName>
        <fullName evidence="2">Oxygenase MpaB family protein</fullName>
    </submittedName>
</protein>
<gene>
    <name evidence="2" type="ORF">KCMC57_58200</name>
</gene>
<name>A0AB33K1R8_9ACTN</name>
<organism evidence="2">
    <name type="scientific">Kitasatospora sp. CMC57</name>
    <dbReference type="NCBI Taxonomy" id="3231513"/>
    <lineage>
        <taxon>Bacteria</taxon>
        <taxon>Bacillati</taxon>
        <taxon>Actinomycetota</taxon>
        <taxon>Actinomycetes</taxon>
        <taxon>Kitasatosporales</taxon>
        <taxon>Streptomycetaceae</taxon>
        <taxon>Kitasatospora</taxon>
    </lineage>
</organism>
<dbReference type="InterPro" id="IPR018713">
    <property type="entry name" value="MPAB/Lcp_cat_dom"/>
</dbReference>
<sequence>MPWHLDPWGPRERIGDELFARIAGPQGRAVRERIHSAPGPRWFGPGREIRTVHGDAAMFVGGLAALLLQSLHPVAMAAVADHSGYRSDPWGRLQRTSTFLAVTTFGPATDAQAAVDRVRTVHARIRGTTPAGQPYQADDPHLLGWIHTAQTHCFLRAHQTYGQGPLDPAGRDRYVADAAHLATALGAEDPPRTEAALDARLAAYLPELVQSGPARSAARFLLLRPPITVVARPAYGALAAAAVALLEPHHRRLLGLPATRLLDVSARPLGCAVVRTVRWAMPPPRS</sequence>
<evidence type="ECO:0000259" key="1">
    <source>
        <dbReference type="Pfam" id="PF09995"/>
    </source>
</evidence>
<dbReference type="PANTHER" id="PTHR36151">
    <property type="entry name" value="BLR2777 PROTEIN"/>
    <property type="match status" value="1"/>
</dbReference>
<dbReference type="RefSeq" id="WP_407991558.1">
    <property type="nucleotide sequence ID" value="NZ_AP035881.2"/>
</dbReference>
<dbReference type="EMBL" id="AP035881">
    <property type="protein sequence ID" value="BFP49452.1"/>
    <property type="molecule type" value="Genomic_DNA"/>
</dbReference>
<dbReference type="AlphaFoldDB" id="A0AB33K1R8"/>
<reference evidence="2" key="1">
    <citation type="submission" date="2024-07" db="EMBL/GenBank/DDBJ databases">
        <title>Complete genome sequences of cellulolytic bacteria, Kitasatospora sp. CMC57 and Streptomyces sp. CMC78, isolated from Japanese agricultural soil.</title>
        <authorList>
            <person name="Hashimoto T."/>
            <person name="Ito M."/>
            <person name="Iwamoto M."/>
            <person name="Fukahori D."/>
            <person name="Shoda T."/>
            <person name="Sakoda M."/>
            <person name="Morohoshi T."/>
            <person name="Mitsuboshi M."/>
            <person name="Nishizawa T."/>
        </authorList>
    </citation>
    <scope>NUCLEOTIDE SEQUENCE</scope>
    <source>
        <strain evidence="2">CMC57</strain>
    </source>
</reference>
<dbReference type="Pfam" id="PF09995">
    <property type="entry name" value="MPAB_Lcp_cat"/>
    <property type="match status" value="1"/>
</dbReference>
<evidence type="ECO:0000313" key="2">
    <source>
        <dbReference type="EMBL" id="BFP49452.1"/>
    </source>
</evidence>
<feature type="domain" description="ER-bound oxygenase mpaB/mpaB'/Rubber oxygenase catalytic" evidence="1">
    <location>
        <begin position="51"/>
        <end position="276"/>
    </location>
</feature>
<dbReference type="PANTHER" id="PTHR36151:SF3">
    <property type="entry name" value="ER-BOUND OXYGENASE MPAB_MPAB'_RUBBER OXYGENASE CATALYTIC DOMAIN-CONTAINING PROTEIN"/>
    <property type="match status" value="1"/>
</dbReference>